<dbReference type="Pfam" id="PF10994">
    <property type="entry name" value="DUF2817"/>
    <property type="match status" value="1"/>
</dbReference>
<reference evidence="1" key="2">
    <citation type="submission" date="2023-04" db="EMBL/GenBank/DDBJ databases">
        <authorList>
            <person name="Beletskiy A.V."/>
            <person name="Mardanov A.V."/>
            <person name="Ravin N.V."/>
        </authorList>
    </citation>
    <scope>NUCLEOTIDE SEQUENCE</scope>
    <source>
        <strain evidence="1">GKL-01</strain>
    </source>
</reference>
<dbReference type="SUPFAM" id="SSF53187">
    <property type="entry name" value="Zn-dependent exopeptidases"/>
    <property type="match status" value="1"/>
</dbReference>
<evidence type="ECO:0000313" key="1">
    <source>
        <dbReference type="EMBL" id="WGZ91092.1"/>
    </source>
</evidence>
<organism evidence="1">
    <name type="scientific">Candidatus Thiocaldithrix dubininis</name>
    <dbReference type="NCBI Taxonomy" id="3080823"/>
    <lineage>
        <taxon>Bacteria</taxon>
        <taxon>Pseudomonadati</taxon>
        <taxon>Pseudomonadota</taxon>
        <taxon>Gammaproteobacteria</taxon>
        <taxon>Thiotrichales</taxon>
        <taxon>Thiotrichaceae</taxon>
        <taxon>Candidatus Thiocaldithrix</taxon>
    </lineage>
</organism>
<protein>
    <submittedName>
        <fullName evidence="1">DUF2817 domain-containing protein</fullName>
    </submittedName>
</protein>
<reference evidence="1" key="1">
    <citation type="journal article" date="2023" name="Int. J. Mol. Sci.">
        <title>Metagenomics Revealed a New Genus 'Candidatus Thiocaldithrix dubininis' gen. nov., sp. nov. and a New Species 'Candidatus Thiothrix putei' sp. nov. in the Family Thiotrichaceae, Some Members of Which Have Traits of Both Na+- and H+-Motive Energetics.</title>
        <authorList>
            <person name="Ravin N.V."/>
            <person name="Muntyan M.S."/>
            <person name="Smolyakov D.D."/>
            <person name="Rudenko T.S."/>
            <person name="Beletsky A.V."/>
            <person name="Mardanov A.V."/>
            <person name="Grabovich M.Y."/>
        </authorList>
    </citation>
    <scope>NUCLEOTIDE SEQUENCE</scope>
    <source>
        <strain evidence="1">GKL-01</strain>
    </source>
</reference>
<name>A0AA95H527_9GAMM</name>
<dbReference type="Gene3D" id="3.40.630.10">
    <property type="entry name" value="Zn peptidases"/>
    <property type="match status" value="1"/>
</dbReference>
<accession>A0AA95H527</accession>
<proteinExistence type="predicted"/>
<sequence>MFSPHYQPALTAFPSDYHAARAAFLQALRLPVCALQHEPILYPALDPQANALYTDVAWLGNPQAEKVLILISATHGVEGFAGSAIQTDVLRQLAQQTLPDNSALALIHALNPWGFAWQRRVNEQGIDLNRNSVDFSKPLPVNRDYDLLKPDYSAPDPSWSDTRWRQAVAAGQYTDSTGLFYGGSAPSFSRRLVEDLIQRWRIADKQVVVLDLHTGLGAFGHGELICDHPAHSVASRQAKQWFGGLVTVPELGESCSVPLVGLMDYLWHAAMREDGMFLTLEYGTYPFQALIDALRAEHLLYKQHAQPDFNDPQVAVIRQNLREIFNPASALWQECVLLRARQVIRVAWQQLQGQPT</sequence>
<dbReference type="AlphaFoldDB" id="A0AA95H527"/>
<dbReference type="KEGG" id="tdu:QJT80_01150"/>
<dbReference type="Proteomes" id="UP001300672">
    <property type="component" value="Chromosome"/>
</dbReference>
<gene>
    <name evidence="1" type="ORF">QJT80_01150</name>
</gene>
<dbReference type="EMBL" id="CP124755">
    <property type="protein sequence ID" value="WGZ91092.1"/>
    <property type="molecule type" value="Genomic_DNA"/>
</dbReference>
<dbReference type="CDD" id="cd06233">
    <property type="entry name" value="M14-like"/>
    <property type="match status" value="1"/>
</dbReference>
<dbReference type="InterPro" id="IPR021259">
    <property type="entry name" value="DUF2817"/>
</dbReference>